<gene>
    <name evidence="5" type="ORF">D9V32_00560</name>
</gene>
<proteinExistence type="inferred from homology"/>
<comment type="similarity">
    <text evidence="1">Belongs to the CapA family.</text>
</comment>
<evidence type="ECO:0000259" key="4">
    <source>
        <dbReference type="SMART" id="SM00854"/>
    </source>
</evidence>
<keyword evidence="6" id="KW-1185">Reference proteome</keyword>
<feature type="transmembrane region" description="Helical" evidence="3">
    <location>
        <begin position="34"/>
        <end position="51"/>
    </location>
</feature>
<feature type="transmembrane region" description="Helical" evidence="3">
    <location>
        <begin position="366"/>
        <end position="390"/>
    </location>
</feature>
<organism evidence="5 6">
    <name type="scientific">Mycetocola tolaasinivorans</name>
    <dbReference type="NCBI Taxonomy" id="76635"/>
    <lineage>
        <taxon>Bacteria</taxon>
        <taxon>Bacillati</taxon>
        <taxon>Actinomycetota</taxon>
        <taxon>Actinomycetes</taxon>
        <taxon>Micrococcales</taxon>
        <taxon>Microbacteriaceae</taxon>
        <taxon>Mycetocola</taxon>
    </lineage>
</organism>
<keyword evidence="3" id="KW-0812">Transmembrane</keyword>
<dbReference type="PANTHER" id="PTHR33393:SF11">
    <property type="entry name" value="POLYGLUTAMINE SYNTHESIS ACCESSORY PROTEIN RV0574C-RELATED"/>
    <property type="match status" value="1"/>
</dbReference>
<sequence>MQIRASARTAFSSVRGTETAVSTPRLLWPDVAKGLLIILVVFWHTVVKSYLEVDWRLPVPIPGAWGMIADITYPVRMPLFFLISGCFAASALARPWGAVFRNRVVRFLYLYLLWTLIHTAAMWAFPDFPTLVPRSVAAFIEAITISPTNTWYLYALALYFVVAKVLRGVPRWIPLGLAAALSIAVGAGVIDIVSNRGSLLANLLFFLIGAYASRHVLKFAARPRPVLAGALALLYLGAFALVRVTAVEQVPGVLPALALIGVGMGLAIAPLLARIPKLGTGLAALGARTLPIYVIHMPVLVLIDALIVGPLSDAGGVVQLAAAITLPVIVTTVVIAASLWIARLISRDGLRWLLDLPSARHTSRTLPWRTPLAVLTLAAIGIAASAATAIPATNDAHTPDAHTPGASQLSAHTPGSNTPHRSAHRPGEVSIGAAGDILLYDASRGVPADQATGYFDHVRPWFTEDIVTGNLEQALTPDNGTTKCAGLNDCFAFRSDPAAAASLRGFTDLNLANNHSRDFGQGSYDATRAALEGAGIRPVGDRDEISYTRVGDLTVAMIGFAPYPTFNRVTDLRHVRKIVRTASERADIVIVQAHMGAEGSDADAVTPGTETMFGENRGDPIAFAHAAVDAGADLVLGHGPHILRGMEWYRGRLIAYSLGNFGGGGVFGKDPATRFGAYLSVTLSADGTVSAARVRSIRFTRADGIPQPDPAHQAAHLMNQRGIRDFRDTAAIISPDGTVVPTVRSPAPG</sequence>
<dbReference type="AlphaFoldDB" id="A0A3L7ADY8"/>
<evidence type="ECO:0000313" key="6">
    <source>
        <dbReference type="Proteomes" id="UP000272503"/>
    </source>
</evidence>
<feature type="transmembrane region" description="Helical" evidence="3">
    <location>
        <begin position="137"/>
        <end position="160"/>
    </location>
</feature>
<feature type="transmembrane region" description="Helical" evidence="3">
    <location>
        <begin position="226"/>
        <end position="246"/>
    </location>
</feature>
<evidence type="ECO:0000256" key="1">
    <source>
        <dbReference type="ARBA" id="ARBA00005662"/>
    </source>
</evidence>
<dbReference type="RefSeq" id="WP_121646954.1">
    <property type="nucleotide sequence ID" value="NZ_RCUX01000001.1"/>
</dbReference>
<dbReference type="PANTHER" id="PTHR33393">
    <property type="entry name" value="POLYGLUTAMINE SYNTHESIS ACCESSORY PROTEIN RV0574C-RELATED"/>
    <property type="match status" value="1"/>
</dbReference>
<evidence type="ECO:0000256" key="3">
    <source>
        <dbReference type="SAM" id="Phobius"/>
    </source>
</evidence>
<dbReference type="Pfam" id="PF09587">
    <property type="entry name" value="PGA_cap"/>
    <property type="match status" value="1"/>
</dbReference>
<feature type="transmembrane region" description="Helical" evidence="3">
    <location>
        <begin position="172"/>
        <end position="193"/>
    </location>
</feature>
<protein>
    <recommendedName>
        <fullName evidence="4">Capsule synthesis protein CapA domain-containing protein</fullName>
    </recommendedName>
</protein>
<keyword evidence="3" id="KW-1133">Transmembrane helix</keyword>
<dbReference type="InterPro" id="IPR002656">
    <property type="entry name" value="Acyl_transf_3_dom"/>
</dbReference>
<evidence type="ECO:0000256" key="2">
    <source>
        <dbReference type="SAM" id="MobiDB-lite"/>
    </source>
</evidence>
<accession>A0A3L7ADY8</accession>
<comment type="caution">
    <text evidence="5">The sequence shown here is derived from an EMBL/GenBank/DDBJ whole genome shotgun (WGS) entry which is preliminary data.</text>
</comment>
<feature type="transmembrane region" description="Helical" evidence="3">
    <location>
        <begin position="252"/>
        <end position="273"/>
    </location>
</feature>
<feature type="transmembrane region" description="Helical" evidence="3">
    <location>
        <begin position="320"/>
        <end position="345"/>
    </location>
</feature>
<dbReference type="InterPro" id="IPR019079">
    <property type="entry name" value="Capsule_synth_CapA"/>
</dbReference>
<feature type="domain" description="Capsule synthesis protein CapA" evidence="4">
    <location>
        <begin position="430"/>
        <end position="665"/>
    </location>
</feature>
<feature type="transmembrane region" description="Helical" evidence="3">
    <location>
        <begin position="104"/>
        <end position="125"/>
    </location>
</feature>
<dbReference type="SUPFAM" id="SSF56300">
    <property type="entry name" value="Metallo-dependent phosphatases"/>
    <property type="match status" value="1"/>
</dbReference>
<feature type="transmembrane region" description="Helical" evidence="3">
    <location>
        <begin position="199"/>
        <end position="217"/>
    </location>
</feature>
<dbReference type="InterPro" id="IPR029052">
    <property type="entry name" value="Metallo-depent_PP-like"/>
</dbReference>
<feature type="transmembrane region" description="Helical" evidence="3">
    <location>
        <begin position="285"/>
        <end position="308"/>
    </location>
</feature>
<feature type="transmembrane region" description="Helical" evidence="3">
    <location>
        <begin position="71"/>
        <end position="92"/>
    </location>
</feature>
<keyword evidence="3" id="KW-0472">Membrane</keyword>
<name>A0A3L7ADY8_9MICO</name>
<feature type="compositionally biased region" description="Polar residues" evidence="2">
    <location>
        <begin position="405"/>
        <end position="420"/>
    </location>
</feature>
<dbReference type="Pfam" id="PF01757">
    <property type="entry name" value="Acyl_transf_3"/>
    <property type="match status" value="1"/>
</dbReference>
<feature type="region of interest" description="Disordered" evidence="2">
    <location>
        <begin position="393"/>
        <end position="427"/>
    </location>
</feature>
<dbReference type="CDD" id="cd07381">
    <property type="entry name" value="MPP_CapA"/>
    <property type="match status" value="1"/>
</dbReference>
<dbReference type="Proteomes" id="UP000272503">
    <property type="component" value="Unassembled WGS sequence"/>
</dbReference>
<dbReference type="OrthoDB" id="4394033at2"/>
<evidence type="ECO:0000313" key="5">
    <source>
        <dbReference type="EMBL" id="RLP77861.1"/>
    </source>
</evidence>
<dbReference type="SMART" id="SM00854">
    <property type="entry name" value="PGA_cap"/>
    <property type="match status" value="1"/>
</dbReference>
<dbReference type="InterPro" id="IPR052169">
    <property type="entry name" value="CW_Biosynth-Accessory"/>
</dbReference>
<dbReference type="GO" id="GO:0016747">
    <property type="term" value="F:acyltransferase activity, transferring groups other than amino-acyl groups"/>
    <property type="evidence" value="ECO:0007669"/>
    <property type="project" value="InterPro"/>
</dbReference>
<dbReference type="EMBL" id="RCUX01000001">
    <property type="protein sequence ID" value="RLP77861.1"/>
    <property type="molecule type" value="Genomic_DNA"/>
</dbReference>
<reference evidence="5 6" key="1">
    <citation type="submission" date="2018-10" db="EMBL/GenBank/DDBJ databases">
        <authorList>
            <person name="Li J."/>
        </authorList>
    </citation>
    <scope>NUCLEOTIDE SEQUENCE [LARGE SCALE GENOMIC DNA]</scope>
    <source>
        <strain evidence="5 6">IF 016277</strain>
    </source>
</reference>